<reference evidence="1 2" key="1">
    <citation type="submission" date="2021-06" db="EMBL/GenBank/DDBJ databases">
        <title>Caerostris darwini draft genome.</title>
        <authorList>
            <person name="Kono N."/>
            <person name="Arakawa K."/>
        </authorList>
    </citation>
    <scope>NUCLEOTIDE SEQUENCE [LARGE SCALE GENOMIC DNA]</scope>
</reference>
<protein>
    <submittedName>
        <fullName evidence="1">Uncharacterized protein</fullName>
    </submittedName>
</protein>
<evidence type="ECO:0000313" key="2">
    <source>
        <dbReference type="Proteomes" id="UP001054837"/>
    </source>
</evidence>
<evidence type="ECO:0000313" key="1">
    <source>
        <dbReference type="EMBL" id="GIY68771.1"/>
    </source>
</evidence>
<sequence>MVKFISKILTKKECTNTLQVLGNLLKPGAIMLFIDNSEGNVSLFVEDILKETGLKTILGPSHETYVKFAKSDLKTYGFPAQSSTKISVIGWMKTNISIEYGSLSKSYSSLSVQSENEFDSNSLSVRSENEFVSNSSSVQSENECVSNSLSVQCENECVSNSSSVQSPKECVSNSSSVQKKNEFNNISNRSYIGDCNNDINKISNTFCDKYTQTDVNGLFEDKLNQTLVSNEIGQFLTLTEAVANLLEMVKKVRTQNNSHANCCCHYH</sequence>
<name>A0AAV4VF70_9ARAC</name>
<accession>A0AAV4VF70</accession>
<dbReference type="EMBL" id="BPLQ01012939">
    <property type="protein sequence ID" value="GIY68771.1"/>
    <property type="molecule type" value="Genomic_DNA"/>
</dbReference>
<dbReference type="AlphaFoldDB" id="A0AAV4VF70"/>
<dbReference type="Proteomes" id="UP001054837">
    <property type="component" value="Unassembled WGS sequence"/>
</dbReference>
<proteinExistence type="predicted"/>
<comment type="caution">
    <text evidence="1">The sequence shown here is derived from an EMBL/GenBank/DDBJ whole genome shotgun (WGS) entry which is preliminary data.</text>
</comment>
<organism evidence="1 2">
    <name type="scientific">Caerostris darwini</name>
    <dbReference type="NCBI Taxonomy" id="1538125"/>
    <lineage>
        <taxon>Eukaryota</taxon>
        <taxon>Metazoa</taxon>
        <taxon>Ecdysozoa</taxon>
        <taxon>Arthropoda</taxon>
        <taxon>Chelicerata</taxon>
        <taxon>Arachnida</taxon>
        <taxon>Araneae</taxon>
        <taxon>Araneomorphae</taxon>
        <taxon>Entelegynae</taxon>
        <taxon>Araneoidea</taxon>
        <taxon>Araneidae</taxon>
        <taxon>Caerostris</taxon>
    </lineage>
</organism>
<keyword evidence="2" id="KW-1185">Reference proteome</keyword>
<gene>
    <name evidence="1" type="primary">AVEN_114803_1</name>
    <name evidence="1" type="ORF">CDAR_388291</name>
</gene>